<evidence type="ECO:0000313" key="3">
    <source>
        <dbReference type="Proteomes" id="UP000050164"/>
    </source>
</evidence>
<evidence type="ECO:0000256" key="1">
    <source>
        <dbReference type="SAM" id="MobiDB-lite"/>
    </source>
</evidence>
<feature type="region of interest" description="Disordered" evidence="1">
    <location>
        <begin position="17"/>
        <end position="50"/>
    </location>
</feature>
<sequence>MRASELLAAVAVTPTCSTPKPLIDPANTSSPGPTSTGTDSPVIAETSRAVRPARMMPSVARRSPGLTIIWSPTCNSVEATMVSVPSRRTVA</sequence>
<accession>A0A655F8E0</accession>
<proteinExistence type="predicted"/>
<dbReference type="AlphaFoldDB" id="A0A655F8E0"/>
<protein>
    <submittedName>
        <fullName evidence="2">Uncharacterized protein</fullName>
    </submittedName>
</protein>
<gene>
    <name evidence="2" type="ORF">ERS027659_00184</name>
</gene>
<dbReference type="Proteomes" id="UP000050164">
    <property type="component" value="Unassembled WGS sequence"/>
</dbReference>
<dbReference type="EMBL" id="CNFT01000022">
    <property type="protein sequence ID" value="CKQ81374.1"/>
    <property type="molecule type" value="Genomic_DNA"/>
</dbReference>
<reference evidence="2 3" key="1">
    <citation type="submission" date="2015-03" db="EMBL/GenBank/DDBJ databases">
        <authorList>
            <consortium name="Pathogen Informatics"/>
        </authorList>
    </citation>
    <scope>NUCLEOTIDE SEQUENCE [LARGE SCALE GENOMIC DNA]</scope>
    <source>
        <strain evidence="2 3">Bir 185</strain>
    </source>
</reference>
<evidence type="ECO:0000313" key="2">
    <source>
        <dbReference type="EMBL" id="CKQ81374.1"/>
    </source>
</evidence>
<feature type="compositionally biased region" description="Low complexity" evidence="1">
    <location>
        <begin position="28"/>
        <end position="41"/>
    </location>
</feature>
<name>A0A655F8E0_MYCTX</name>
<organism evidence="2 3">
    <name type="scientific">Mycobacterium tuberculosis</name>
    <dbReference type="NCBI Taxonomy" id="1773"/>
    <lineage>
        <taxon>Bacteria</taxon>
        <taxon>Bacillati</taxon>
        <taxon>Actinomycetota</taxon>
        <taxon>Actinomycetes</taxon>
        <taxon>Mycobacteriales</taxon>
        <taxon>Mycobacteriaceae</taxon>
        <taxon>Mycobacterium</taxon>
        <taxon>Mycobacterium tuberculosis complex</taxon>
    </lineage>
</organism>